<dbReference type="AlphaFoldDB" id="A0A191ZYB4"/>
<dbReference type="RefSeq" id="WP_064804209.1">
    <property type="nucleotide sequence ID" value="NZ_CP016022.1"/>
</dbReference>
<keyword evidence="2" id="KW-1185">Reference proteome</keyword>
<organism evidence="1 2">
    <name type="scientific">Ralstonia insidiosa</name>
    <dbReference type="NCBI Taxonomy" id="190721"/>
    <lineage>
        <taxon>Bacteria</taxon>
        <taxon>Pseudomonadati</taxon>
        <taxon>Pseudomonadota</taxon>
        <taxon>Betaproteobacteria</taxon>
        <taxon>Burkholderiales</taxon>
        <taxon>Burkholderiaceae</taxon>
        <taxon>Ralstonia</taxon>
    </lineage>
</organism>
<protein>
    <submittedName>
        <fullName evidence="1">Uncharacterized protein</fullName>
    </submittedName>
</protein>
<dbReference type="Proteomes" id="UP000078572">
    <property type="component" value="Chromosome 1"/>
</dbReference>
<dbReference type="GeneID" id="61526668"/>
<dbReference type="OrthoDB" id="9133773at2"/>
<accession>A0A191ZYB4</accession>
<gene>
    <name evidence="1" type="ORF">A9Y76_11620</name>
</gene>
<evidence type="ECO:0000313" key="1">
    <source>
        <dbReference type="EMBL" id="ANJ73078.1"/>
    </source>
</evidence>
<proteinExistence type="predicted"/>
<name>A0A191ZYB4_9RALS</name>
<sequence>MNDKAKAQLKQDKIDAYYNVLHKLSHAYCFDGDTDFITVATEVSKKYKETIRIYNFLSRNRFEIDKEARKEGDRMLRQLEIGD</sequence>
<evidence type="ECO:0000313" key="2">
    <source>
        <dbReference type="Proteomes" id="UP000078572"/>
    </source>
</evidence>
<reference evidence="2" key="1">
    <citation type="submission" date="2016-06" db="EMBL/GenBank/DDBJ databases">
        <authorList>
            <person name="Xu Y."/>
            <person name="Nagy A."/>
            <person name="Yan X."/>
            <person name="Kim S.W."/>
            <person name="Haley B."/>
            <person name="Liu N.T."/>
            <person name="Nou X."/>
        </authorList>
    </citation>
    <scope>NUCLEOTIDE SEQUENCE [LARGE SCALE GENOMIC DNA]</scope>
    <source>
        <strain evidence="2">ATCC 49129</strain>
    </source>
</reference>
<dbReference type="EMBL" id="CP016022">
    <property type="protein sequence ID" value="ANJ73078.1"/>
    <property type="molecule type" value="Genomic_DNA"/>
</dbReference>